<dbReference type="Pfam" id="PF00224">
    <property type="entry name" value="PK"/>
    <property type="match status" value="1"/>
</dbReference>
<accession>A0A7J7IQI3</accession>
<evidence type="ECO:0000256" key="2">
    <source>
        <dbReference type="ARBA" id="ARBA00004997"/>
    </source>
</evidence>
<dbReference type="EC" id="2.7.1.40" evidence="4 13"/>
<evidence type="ECO:0000256" key="1">
    <source>
        <dbReference type="ARBA" id="ARBA00001958"/>
    </source>
</evidence>
<comment type="pathway">
    <text evidence="2 13">Carbohydrate degradation; glycolysis; pyruvate from D-glyceraldehyde 3-phosphate: step 5/5.</text>
</comment>
<keyword evidence="12" id="KW-0670">Pyruvate</keyword>
<keyword evidence="5 13" id="KW-0808">Transferase</keyword>
<dbReference type="InterPro" id="IPR015806">
    <property type="entry name" value="Pyrv_Knase_insert_dom_sf"/>
</dbReference>
<feature type="domain" description="Pyruvate kinase barrel" evidence="14">
    <location>
        <begin position="27"/>
        <end position="255"/>
    </location>
</feature>
<keyword evidence="9" id="KW-0067">ATP-binding</keyword>
<dbReference type="InterPro" id="IPR015793">
    <property type="entry name" value="Pyrv_Knase_brl"/>
</dbReference>
<keyword evidence="8 13" id="KW-0418">Kinase</keyword>
<comment type="caution">
    <text evidence="15">The sequence shown here is derived from an EMBL/GenBank/DDBJ whole genome shotgun (WGS) entry which is preliminary data.</text>
</comment>
<dbReference type="InterPro" id="IPR011037">
    <property type="entry name" value="Pyrv_Knase-like_insert_dom_sf"/>
</dbReference>
<keyword evidence="10 13" id="KW-0460">Magnesium</keyword>
<proteinExistence type="inferred from homology"/>
<dbReference type="GO" id="GO:0030955">
    <property type="term" value="F:potassium ion binding"/>
    <property type="evidence" value="ECO:0007669"/>
    <property type="project" value="InterPro"/>
</dbReference>
<dbReference type="AlphaFoldDB" id="A0A7J7IQI3"/>
<evidence type="ECO:0000256" key="9">
    <source>
        <dbReference type="ARBA" id="ARBA00022840"/>
    </source>
</evidence>
<evidence type="ECO:0000256" key="4">
    <source>
        <dbReference type="ARBA" id="ARBA00012142"/>
    </source>
</evidence>
<dbReference type="PANTHER" id="PTHR11817">
    <property type="entry name" value="PYRUVATE KINASE"/>
    <property type="match status" value="1"/>
</dbReference>
<organism evidence="15 16">
    <name type="scientific">Cyanidiococcus yangmingshanensis</name>
    <dbReference type="NCBI Taxonomy" id="2690220"/>
    <lineage>
        <taxon>Eukaryota</taxon>
        <taxon>Rhodophyta</taxon>
        <taxon>Bangiophyceae</taxon>
        <taxon>Cyanidiales</taxon>
        <taxon>Cyanidiaceae</taxon>
        <taxon>Cyanidiococcus</taxon>
    </lineage>
</organism>
<keyword evidence="16" id="KW-1185">Reference proteome</keyword>
<evidence type="ECO:0000256" key="11">
    <source>
        <dbReference type="ARBA" id="ARBA00023152"/>
    </source>
</evidence>
<dbReference type="InterPro" id="IPR001697">
    <property type="entry name" value="Pyr_Knase"/>
</dbReference>
<comment type="catalytic activity">
    <reaction evidence="13">
        <text>pyruvate + ATP = phosphoenolpyruvate + ADP + H(+)</text>
        <dbReference type="Rhea" id="RHEA:18157"/>
        <dbReference type="ChEBI" id="CHEBI:15361"/>
        <dbReference type="ChEBI" id="CHEBI:15378"/>
        <dbReference type="ChEBI" id="CHEBI:30616"/>
        <dbReference type="ChEBI" id="CHEBI:58702"/>
        <dbReference type="ChEBI" id="CHEBI:456216"/>
        <dbReference type="EC" id="2.7.1.40"/>
    </reaction>
</comment>
<sequence length="260" mass="28541">MTTIENNVRLSFRNPNIYVPPRRGIVRTKIVCTIGPATRSKEVLTALLRSGMNVMRLNFSHGTHEYHAGTIALLREVLAETKRTCAIMLDTRGPEIRTALLEEQCGGEVLLQAGQEFMLYGGLTEPERQRGNAKGVYQNCPDLSAFLKPGAPVLIDDGLIAMVAEEIEADRVRCRVMNDGVLGERKGINLPGATVNLPAMTESDQRDLLFGIAQGVDFVAASFIRKRADVEQIRAFLREHGGASIQIISKIRKPGGFGKL</sequence>
<evidence type="ECO:0000256" key="6">
    <source>
        <dbReference type="ARBA" id="ARBA00022723"/>
    </source>
</evidence>
<evidence type="ECO:0000256" key="3">
    <source>
        <dbReference type="ARBA" id="ARBA00008663"/>
    </source>
</evidence>
<dbReference type="Proteomes" id="UP000530660">
    <property type="component" value="Unassembled WGS sequence"/>
</dbReference>
<evidence type="ECO:0000256" key="10">
    <source>
        <dbReference type="ARBA" id="ARBA00022842"/>
    </source>
</evidence>
<evidence type="ECO:0000256" key="5">
    <source>
        <dbReference type="ARBA" id="ARBA00022679"/>
    </source>
</evidence>
<protein>
    <recommendedName>
        <fullName evidence="4 13">Pyruvate kinase</fullName>
        <ecNumber evidence="4 13">2.7.1.40</ecNumber>
    </recommendedName>
</protein>
<dbReference type="Gene3D" id="2.40.33.10">
    <property type="entry name" value="PK beta-barrel domain-like"/>
    <property type="match status" value="1"/>
</dbReference>
<evidence type="ECO:0000256" key="8">
    <source>
        <dbReference type="ARBA" id="ARBA00022777"/>
    </source>
</evidence>
<evidence type="ECO:0000259" key="14">
    <source>
        <dbReference type="Pfam" id="PF00224"/>
    </source>
</evidence>
<dbReference type="GO" id="GO:0016301">
    <property type="term" value="F:kinase activity"/>
    <property type="evidence" value="ECO:0007669"/>
    <property type="project" value="UniProtKB-KW"/>
</dbReference>
<comment type="similarity">
    <text evidence="3 13">Belongs to the pyruvate kinase family.</text>
</comment>
<dbReference type="FunFam" id="2.40.33.10:FF:000001">
    <property type="entry name" value="Pyruvate kinase"/>
    <property type="match status" value="1"/>
</dbReference>
<dbReference type="InterPro" id="IPR040442">
    <property type="entry name" value="Pyrv_kinase-like_dom_sf"/>
</dbReference>
<evidence type="ECO:0000256" key="12">
    <source>
        <dbReference type="ARBA" id="ARBA00023317"/>
    </source>
</evidence>
<dbReference type="Gene3D" id="3.20.20.60">
    <property type="entry name" value="Phosphoenolpyruvate-binding domains"/>
    <property type="match status" value="1"/>
</dbReference>
<dbReference type="GO" id="GO:0000287">
    <property type="term" value="F:magnesium ion binding"/>
    <property type="evidence" value="ECO:0007669"/>
    <property type="project" value="InterPro"/>
</dbReference>
<dbReference type="GO" id="GO:0004743">
    <property type="term" value="F:pyruvate kinase activity"/>
    <property type="evidence" value="ECO:0007669"/>
    <property type="project" value="UniProtKB-EC"/>
</dbReference>
<dbReference type="PRINTS" id="PR01050">
    <property type="entry name" value="PYRUVTKNASE"/>
</dbReference>
<evidence type="ECO:0000256" key="13">
    <source>
        <dbReference type="RuleBase" id="RU000504"/>
    </source>
</evidence>
<evidence type="ECO:0000256" key="7">
    <source>
        <dbReference type="ARBA" id="ARBA00022741"/>
    </source>
</evidence>
<dbReference type="EMBL" id="VWRR01000002">
    <property type="protein sequence ID" value="KAF6004989.1"/>
    <property type="molecule type" value="Genomic_DNA"/>
</dbReference>
<dbReference type="GO" id="GO:0005524">
    <property type="term" value="F:ATP binding"/>
    <property type="evidence" value="ECO:0007669"/>
    <property type="project" value="UniProtKB-KW"/>
</dbReference>
<keyword evidence="7" id="KW-0547">Nucleotide-binding</keyword>
<keyword evidence="11 13" id="KW-0324">Glycolysis</keyword>
<keyword evidence="6" id="KW-0479">Metal-binding</keyword>
<dbReference type="SUPFAM" id="SSF50800">
    <property type="entry name" value="PK beta-barrel domain-like"/>
    <property type="match status" value="1"/>
</dbReference>
<dbReference type="UniPathway" id="UPA00109">
    <property type="reaction ID" value="UER00188"/>
</dbReference>
<comment type="cofactor">
    <cofactor evidence="1">
        <name>K(+)</name>
        <dbReference type="ChEBI" id="CHEBI:29103"/>
    </cofactor>
</comment>
<dbReference type="SUPFAM" id="SSF51621">
    <property type="entry name" value="Phosphoenolpyruvate/pyruvate domain"/>
    <property type="match status" value="1"/>
</dbReference>
<reference evidence="15 16" key="1">
    <citation type="journal article" date="2020" name="J. Phycol.">
        <title>Comparative genome analysis reveals Cyanidiococcus gen. nov., a new extremophilic red algal genus sister to Cyanidioschyzon (Cyanidioschyzonaceae, Rhodophyta).</title>
        <authorList>
            <person name="Liu S.-L."/>
            <person name="Chiang Y.-R."/>
            <person name="Yoon H.S."/>
            <person name="Fu H.-Y."/>
        </authorList>
    </citation>
    <scope>NUCLEOTIDE SEQUENCE [LARGE SCALE GENOMIC DNA]</scope>
    <source>
        <strain evidence="15 16">THAL066</strain>
    </source>
</reference>
<name>A0A7J7IQI3_9RHOD</name>
<dbReference type="InterPro" id="IPR015813">
    <property type="entry name" value="Pyrv/PenolPyrv_kinase-like_dom"/>
</dbReference>
<evidence type="ECO:0000313" key="15">
    <source>
        <dbReference type="EMBL" id="KAF6004989.1"/>
    </source>
</evidence>
<evidence type="ECO:0000313" key="16">
    <source>
        <dbReference type="Proteomes" id="UP000530660"/>
    </source>
</evidence>
<dbReference type="OrthoDB" id="108365at2759"/>
<gene>
    <name evidence="15" type="ORF">F1559_004772</name>
</gene>